<comment type="subcellular location">
    <subcellularLocation>
        <location evidence="5">Cytoplasm</location>
    </subcellularLocation>
</comment>
<dbReference type="GO" id="GO:0016788">
    <property type="term" value="F:hydrolase activity, acting on ester bonds"/>
    <property type="evidence" value="ECO:0007669"/>
    <property type="project" value="UniProtKB-UniRule"/>
</dbReference>
<keyword evidence="1 5" id="KW-0963">Cytoplasm</keyword>
<dbReference type="Proteomes" id="UP000010483">
    <property type="component" value="Chromosome"/>
</dbReference>
<evidence type="ECO:0000256" key="4">
    <source>
        <dbReference type="ARBA" id="ARBA00022801"/>
    </source>
</evidence>
<reference evidence="8" key="1">
    <citation type="journal article" date="2013" name="Proc. Natl. Acad. Sci. U.S.A.">
        <title>Improving the coverage of the cyanobacterial phylum using diversity-driven genome sequencing.</title>
        <authorList>
            <person name="Shih P.M."/>
            <person name="Wu D."/>
            <person name="Latifi A."/>
            <person name="Axen S.D."/>
            <person name="Fewer D.P."/>
            <person name="Talla E."/>
            <person name="Calteau A."/>
            <person name="Cai F."/>
            <person name="Tandeau de Marsac N."/>
            <person name="Rippka R."/>
            <person name="Herdman M."/>
            <person name="Sivonen K."/>
            <person name="Coursin T."/>
            <person name="Laurent T."/>
            <person name="Goodwin L."/>
            <person name="Nolan M."/>
            <person name="Davenport K.W."/>
            <person name="Han C.S."/>
            <person name="Rubin E.M."/>
            <person name="Eisen J.A."/>
            <person name="Woyke T."/>
            <person name="Gugger M."/>
            <person name="Kerfeld C.A."/>
        </authorList>
    </citation>
    <scope>NUCLEOTIDE SEQUENCE [LARGE SCALE GENOMIC DNA]</scope>
    <source>
        <strain evidence="8">ATCC 29140 / PCC 7202</strain>
    </source>
</reference>
<evidence type="ECO:0000256" key="5">
    <source>
        <dbReference type="HAMAP-Rule" id="MF_00651"/>
    </source>
</evidence>
<dbReference type="GO" id="GO:0004518">
    <property type="term" value="F:nuclease activity"/>
    <property type="evidence" value="ECO:0007669"/>
    <property type="project" value="UniProtKB-KW"/>
</dbReference>
<dbReference type="PATRIC" id="fig|292563.3.peg.2175"/>
<gene>
    <name evidence="7" type="ordered locus">Cyast_2081</name>
</gene>
<dbReference type="GO" id="GO:0005829">
    <property type="term" value="C:cytosol"/>
    <property type="evidence" value="ECO:0007669"/>
    <property type="project" value="TreeGrafter"/>
</dbReference>
<sequence>MKKLSALGLDIGLRRIGVAGCDGLGLVATELTTIERSSFKDDVIKFQEIIKEREATILVVGLPYNKEGEIGFQAKQVMKYAQRLANTLQLALEFVDERFTSVEAEEQLRSSKKYSRQKKGLIDKRAAAIILQLWLDGRRVLH</sequence>
<keyword evidence="8" id="KW-1185">Reference proteome</keyword>
<dbReference type="CDD" id="cd16964">
    <property type="entry name" value="YqgF"/>
    <property type="match status" value="1"/>
</dbReference>
<comment type="similarity">
    <text evidence="5">Belongs to the YqgF HJR family.</text>
</comment>
<name>K9YM65_CYASC</name>
<dbReference type="EMBL" id="CP003940">
    <property type="protein sequence ID" value="AFZ48031.1"/>
    <property type="molecule type" value="Genomic_DNA"/>
</dbReference>
<feature type="domain" description="YqgF/RNase H-like" evidence="6">
    <location>
        <begin position="4"/>
        <end position="104"/>
    </location>
</feature>
<evidence type="ECO:0000256" key="2">
    <source>
        <dbReference type="ARBA" id="ARBA00022517"/>
    </source>
</evidence>
<proteinExistence type="inferred from homology"/>
<dbReference type="InterPro" id="IPR005227">
    <property type="entry name" value="YqgF"/>
</dbReference>
<dbReference type="eggNOG" id="COG0816">
    <property type="taxonomic scope" value="Bacteria"/>
</dbReference>
<dbReference type="GO" id="GO:0000967">
    <property type="term" value="P:rRNA 5'-end processing"/>
    <property type="evidence" value="ECO:0007669"/>
    <property type="project" value="UniProtKB-UniRule"/>
</dbReference>
<dbReference type="InterPro" id="IPR006641">
    <property type="entry name" value="YqgF/RNaseH-like_dom"/>
</dbReference>
<keyword evidence="3 5" id="KW-0540">Nuclease</keyword>
<dbReference type="HAMAP" id="MF_00651">
    <property type="entry name" value="Nuclease_YqgF"/>
    <property type="match status" value="1"/>
</dbReference>
<keyword evidence="4 5" id="KW-0378">Hydrolase</keyword>
<dbReference type="KEGG" id="csn:Cyast_2081"/>
<dbReference type="InterPro" id="IPR037027">
    <property type="entry name" value="YqgF/RNaseH-like_dom_sf"/>
</dbReference>
<dbReference type="STRING" id="292563.Cyast_2081"/>
<dbReference type="Pfam" id="PF03652">
    <property type="entry name" value="RuvX"/>
    <property type="match status" value="1"/>
</dbReference>
<dbReference type="HOGENOM" id="CLU_098240_3_1_3"/>
<dbReference type="NCBIfam" id="TIGR00250">
    <property type="entry name" value="RNAse_H_YqgF"/>
    <property type="match status" value="1"/>
</dbReference>
<evidence type="ECO:0000256" key="1">
    <source>
        <dbReference type="ARBA" id="ARBA00022490"/>
    </source>
</evidence>
<dbReference type="AlphaFoldDB" id="K9YM65"/>
<dbReference type="BioCyc" id="CSTA292563:G1353-2085-MONOMER"/>
<comment type="function">
    <text evidence="5">Could be a nuclease involved in processing of the 5'-end of pre-16S rRNA.</text>
</comment>
<dbReference type="SUPFAM" id="SSF53098">
    <property type="entry name" value="Ribonuclease H-like"/>
    <property type="match status" value="1"/>
</dbReference>
<dbReference type="Gene3D" id="3.30.420.140">
    <property type="entry name" value="YqgF/RNase H-like domain"/>
    <property type="match status" value="1"/>
</dbReference>
<keyword evidence="2 5" id="KW-0690">Ribosome biogenesis</keyword>
<evidence type="ECO:0000259" key="6">
    <source>
        <dbReference type="SMART" id="SM00732"/>
    </source>
</evidence>
<dbReference type="PANTHER" id="PTHR33317:SF4">
    <property type="entry name" value="POLYNUCLEOTIDYL TRANSFERASE, RIBONUCLEASE H-LIKE SUPERFAMILY PROTEIN"/>
    <property type="match status" value="1"/>
</dbReference>
<protein>
    <recommendedName>
        <fullName evidence="5">Putative pre-16S rRNA nuclease</fullName>
        <ecNumber evidence="5">3.1.-.-</ecNumber>
    </recommendedName>
</protein>
<dbReference type="SMART" id="SM00732">
    <property type="entry name" value="YqgFc"/>
    <property type="match status" value="1"/>
</dbReference>
<dbReference type="PANTHER" id="PTHR33317">
    <property type="entry name" value="POLYNUCLEOTIDYL TRANSFERASE, RIBONUCLEASE H-LIKE SUPERFAMILY PROTEIN"/>
    <property type="match status" value="1"/>
</dbReference>
<evidence type="ECO:0000313" key="8">
    <source>
        <dbReference type="Proteomes" id="UP000010483"/>
    </source>
</evidence>
<dbReference type="InterPro" id="IPR012337">
    <property type="entry name" value="RNaseH-like_sf"/>
</dbReference>
<dbReference type="EC" id="3.1.-.-" evidence="5"/>
<accession>K9YM65</accession>
<organism evidence="7 8">
    <name type="scientific">Cyanobacterium stanieri (strain ATCC 29140 / PCC 7202)</name>
    <dbReference type="NCBI Taxonomy" id="292563"/>
    <lineage>
        <taxon>Bacteria</taxon>
        <taxon>Bacillati</taxon>
        <taxon>Cyanobacteriota</taxon>
        <taxon>Cyanophyceae</taxon>
        <taxon>Oscillatoriophycideae</taxon>
        <taxon>Chroococcales</taxon>
        <taxon>Geminocystaceae</taxon>
        <taxon>Cyanobacterium</taxon>
    </lineage>
</organism>
<evidence type="ECO:0000313" key="7">
    <source>
        <dbReference type="EMBL" id="AFZ48031.1"/>
    </source>
</evidence>
<evidence type="ECO:0000256" key="3">
    <source>
        <dbReference type="ARBA" id="ARBA00022722"/>
    </source>
</evidence>